<organism evidence="6 7">
    <name type="scientific">Phaeobacter italicus</name>
    <dbReference type="NCBI Taxonomy" id="481446"/>
    <lineage>
        <taxon>Bacteria</taxon>
        <taxon>Pseudomonadati</taxon>
        <taxon>Pseudomonadota</taxon>
        <taxon>Alphaproteobacteria</taxon>
        <taxon>Rhodobacterales</taxon>
        <taxon>Roseobacteraceae</taxon>
        <taxon>Phaeobacter</taxon>
    </lineage>
</organism>
<evidence type="ECO:0000256" key="3">
    <source>
        <dbReference type="ARBA" id="ARBA00023002"/>
    </source>
</evidence>
<dbReference type="EC" id="1.14.14.3" evidence="6"/>
<reference evidence="6 7" key="1">
    <citation type="submission" date="2015-05" db="EMBL/GenBank/DDBJ databases">
        <authorList>
            <person name="Rodrigo-Torres Lidia"/>
            <person name="Arahal R.David."/>
        </authorList>
    </citation>
    <scope>NUCLEOTIDE SEQUENCE [LARGE SCALE GENOMIC DNA]</scope>
    <source>
        <strain evidence="6 7">CECT 7321</strain>
    </source>
</reference>
<dbReference type="PANTHER" id="PTHR30011:SF16">
    <property type="entry name" value="C2H2 FINGER DOMAIN TRANSCRIPTION FACTOR (EUROFUNG)-RELATED"/>
    <property type="match status" value="1"/>
</dbReference>
<dbReference type="InterPro" id="IPR051260">
    <property type="entry name" value="Diverse_substr_monoxygenases"/>
</dbReference>
<dbReference type="NCBIfam" id="TIGR03571">
    <property type="entry name" value="lucif_BA3436"/>
    <property type="match status" value="1"/>
</dbReference>
<protein>
    <submittedName>
        <fullName evidence="6">Alkanal monooxygenase alpha chain</fullName>
        <ecNumber evidence="6">1.14.14.3</ecNumber>
    </submittedName>
</protein>
<dbReference type="InterPro" id="IPR011251">
    <property type="entry name" value="Luciferase-like_dom"/>
</dbReference>
<evidence type="ECO:0000313" key="7">
    <source>
        <dbReference type="Proteomes" id="UP000043764"/>
    </source>
</evidence>
<dbReference type="SUPFAM" id="SSF51679">
    <property type="entry name" value="Bacterial luciferase-like"/>
    <property type="match status" value="1"/>
</dbReference>
<dbReference type="Proteomes" id="UP000043764">
    <property type="component" value="Unassembled WGS sequence"/>
</dbReference>
<dbReference type="RefSeq" id="WP_050673256.1">
    <property type="nucleotide sequence ID" value="NZ_CVQZ01000025.1"/>
</dbReference>
<evidence type="ECO:0000256" key="2">
    <source>
        <dbReference type="ARBA" id="ARBA00022643"/>
    </source>
</evidence>
<gene>
    <name evidence="6" type="primary">luxA_3</name>
    <name evidence="6" type="ORF">NIT7321_01771</name>
</gene>
<feature type="domain" description="Luciferase-like" evidence="5">
    <location>
        <begin position="38"/>
        <end position="245"/>
    </location>
</feature>
<dbReference type="InterPro" id="IPR036661">
    <property type="entry name" value="Luciferase-like_sf"/>
</dbReference>
<dbReference type="Pfam" id="PF00296">
    <property type="entry name" value="Bac_luciferase"/>
    <property type="match status" value="1"/>
</dbReference>
<dbReference type="AlphaFoldDB" id="A0A0H5DCU7"/>
<dbReference type="PANTHER" id="PTHR30011">
    <property type="entry name" value="ALKANESULFONATE MONOOXYGENASE-RELATED"/>
    <property type="match status" value="1"/>
</dbReference>
<name>A0A0H5DCU7_9RHOB</name>
<keyword evidence="7" id="KW-1185">Reference proteome</keyword>
<dbReference type="OrthoDB" id="7239898at2"/>
<proteinExistence type="predicted"/>
<dbReference type="GO" id="GO:0047646">
    <property type="term" value="F:alkanal monooxygenase (FMN-linked) activity"/>
    <property type="evidence" value="ECO:0007669"/>
    <property type="project" value="UniProtKB-EC"/>
</dbReference>
<keyword evidence="2" id="KW-0288">FMN</keyword>
<evidence type="ECO:0000256" key="4">
    <source>
        <dbReference type="ARBA" id="ARBA00023033"/>
    </source>
</evidence>
<keyword evidence="1" id="KW-0285">Flavoprotein</keyword>
<evidence type="ECO:0000256" key="1">
    <source>
        <dbReference type="ARBA" id="ARBA00022630"/>
    </source>
</evidence>
<dbReference type="InterPro" id="IPR020020">
    <property type="entry name" value="Luciferase-type_oxidoreductase"/>
</dbReference>
<evidence type="ECO:0000259" key="5">
    <source>
        <dbReference type="Pfam" id="PF00296"/>
    </source>
</evidence>
<dbReference type="Gene3D" id="3.20.20.30">
    <property type="entry name" value="Luciferase-like domain"/>
    <property type="match status" value="1"/>
</dbReference>
<accession>A0A0H5DCU7</accession>
<dbReference type="EMBL" id="CVRL01000020">
    <property type="protein sequence ID" value="CRL10923.1"/>
    <property type="molecule type" value="Genomic_DNA"/>
</dbReference>
<keyword evidence="3 6" id="KW-0560">Oxidoreductase</keyword>
<evidence type="ECO:0000313" key="6">
    <source>
        <dbReference type="EMBL" id="CRL10923.1"/>
    </source>
</evidence>
<sequence>MRDDTHTPFEQINRGYNTTFQNGRLSVGLVVPIAQYASSPVPDMVDHLTRVQKAEKLGFKAVWLRDVPFNVSSFGDAGQIFDPFAYLGYLAATTTDIALGVASIVLPLRHPAHVAKAAATADVLSNGRLILGVASGDRPEEYPAMNRDFGTRGDAFRESYDYIRAMNAPATQIANRFGKVGPSIEMLPKPAGVKLPMLITGSSRQLPDWIVQHGDGWMIYPRPGVAQDRVLQEWRSRLAALGQVPKPVLQPLYIDLAEDPDATPSPIHLGFRSGHRPLVQYLQQLEQIGVHHVALNLRLSAAPVEQTLEDLAEYVLPAFK</sequence>
<dbReference type="STRING" id="481446.NIT7645_01619"/>
<keyword evidence="4 6" id="KW-0503">Monooxygenase</keyword>